<dbReference type="PANTHER" id="PTHR30070">
    <property type="entry name" value="HEME EXPORTER PROTEIN B"/>
    <property type="match status" value="1"/>
</dbReference>
<dbReference type="PRINTS" id="PR01414">
    <property type="entry name" value="CCMBBIOGNSIS"/>
</dbReference>
<comment type="subcellular location">
    <subcellularLocation>
        <location evidence="2">Cell inner membrane</location>
        <topology evidence="2">Multi-pass membrane protein</topology>
    </subcellularLocation>
</comment>
<organism evidence="14 15">
    <name type="scientific">Tropicimonas sediminicola</name>
    <dbReference type="NCBI Taxonomy" id="1031541"/>
    <lineage>
        <taxon>Bacteria</taxon>
        <taxon>Pseudomonadati</taxon>
        <taxon>Pseudomonadota</taxon>
        <taxon>Alphaproteobacteria</taxon>
        <taxon>Rhodobacterales</taxon>
        <taxon>Roseobacteraceae</taxon>
        <taxon>Tropicimonas</taxon>
    </lineage>
</organism>
<accession>A0A239HL12</accession>
<dbReference type="OrthoDB" id="9812915at2"/>
<dbReference type="PANTHER" id="PTHR30070:SF1">
    <property type="entry name" value="CYTOCHROME C BIOGENESIS B-RELATED"/>
    <property type="match status" value="1"/>
</dbReference>
<reference evidence="14 15" key="1">
    <citation type="submission" date="2017-06" db="EMBL/GenBank/DDBJ databases">
        <authorList>
            <person name="Kim H.J."/>
            <person name="Triplett B.A."/>
        </authorList>
    </citation>
    <scope>NUCLEOTIDE SEQUENCE [LARGE SCALE GENOMIC DNA]</scope>
    <source>
        <strain evidence="14 15">DSM 29339</strain>
    </source>
</reference>
<evidence type="ECO:0000256" key="12">
    <source>
        <dbReference type="PIRNR" id="PIRNR002764"/>
    </source>
</evidence>
<comment type="function">
    <text evidence="1 12">Required for the export of heme to the periplasm for the biogenesis of c-type cytochromes.</text>
</comment>
<keyword evidence="9 12" id="KW-0201">Cytochrome c-type biogenesis</keyword>
<keyword evidence="8 13" id="KW-0812">Transmembrane</keyword>
<dbReference type="InterPro" id="IPR026031">
    <property type="entry name" value="Cyt_c_CcmB_bac"/>
</dbReference>
<proteinExistence type="inferred from homology"/>
<keyword evidence="15" id="KW-1185">Reference proteome</keyword>
<keyword evidence="6 12" id="KW-1003">Cell membrane</keyword>
<dbReference type="Proteomes" id="UP000198426">
    <property type="component" value="Unassembled WGS sequence"/>
</dbReference>
<evidence type="ECO:0000256" key="9">
    <source>
        <dbReference type="ARBA" id="ARBA00022748"/>
    </source>
</evidence>
<evidence type="ECO:0000256" key="4">
    <source>
        <dbReference type="ARBA" id="ARBA00016452"/>
    </source>
</evidence>
<evidence type="ECO:0000256" key="5">
    <source>
        <dbReference type="ARBA" id="ARBA00022448"/>
    </source>
</evidence>
<keyword evidence="10 13" id="KW-1133">Transmembrane helix</keyword>
<evidence type="ECO:0000256" key="1">
    <source>
        <dbReference type="ARBA" id="ARBA00002442"/>
    </source>
</evidence>
<keyword evidence="5 12" id="KW-0813">Transport</keyword>
<comment type="similarity">
    <text evidence="3 12">Belongs to the CcmB/CycW/HelB family.</text>
</comment>
<evidence type="ECO:0000256" key="7">
    <source>
        <dbReference type="ARBA" id="ARBA00022519"/>
    </source>
</evidence>
<evidence type="ECO:0000256" key="2">
    <source>
        <dbReference type="ARBA" id="ARBA00004429"/>
    </source>
</evidence>
<dbReference type="EMBL" id="FZOY01000003">
    <property type="protein sequence ID" value="SNS82086.1"/>
    <property type="molecule type" value="Genomic_DNA"/>
</dbReference>
<dbReference type="InterPro" id="IPR003544">
    <property type="entry name" value="Cyt_c_biogenesis_CcmB"/>
</dbReference>
<dbReference type="PIRSF" id="PIRSF002764">
    <property type="entry name" value="CcmB"/>
    <property type="match status" value="1"/>
</dbReference>
<dbReference type="GO" id="GO:1903607">
    <property type="term" value="P:cytochrome c biosynthetic process"/>
    <property type="evidence" value="ECO:0007669"/>
    <property type="project" value="TreeGrafter"/>
</dbReference>
<dbReference type="RefSeq" id="WP_089233051.1">
    <property type="nucleotide sequence ID" value="NZ_FZOY01000003.1"/>
</dbReference>
<evidence type="ECO:0000256" key="3">
    <source>
        <dbReference type="ARBA" id="ARBA00010544"/>
    </source>
</evidence>
<dbReference type="Pfam" id="PF03379">
    <property type="entry name" value="CcmB"/>
    <property type="match status" value="1"/>
</dbReference>
<evidence type="ECO:0000256" key="11">
    <source>
        <dbReference type="ARBA" id="ARBA00023136"/>
    </source>
</evidence>
<sequence>MIALLKRDLALAVRAGGGFGLALAFFLIVVTLTPFAVGPNAGTLSIIAAGILWLGALLSCLLSLDRILALDYEDGALELLATAPIPLEAVAGIKALAHWLTTGLPLTLVAPVLGVLLNLPEPGYLWLTLSLAIGTPALSVVGTFGAALTVGLKRGGLLLSLIVLPLYVPTLIFGAEVARRASEGMPISEFSTPLALLAGITLGTLALLPFASAAAIRINLR</sequence>
<feature type="transmembrane region" description="Helical" evidence="13">
    <location>
        <begin position="96"/>
        <end position="117"/>
    </location>
</feature>
<evidence type="ECO:0000256" key="10">
    <source>
        <dbReference type="ARBA" id="ARBA00022989"/>
    </source>
</evidence>
<evidence type="ECO:0000256" key="6">
    <source>
        <dbReference type="ARBA" id="ARBA00022475"/>
    </source>
</evidence>
<dbReference type="GO" id="GO:0017004">
    <property type="term" value="P:cytochrome complex assembly"/>
    <property type="evidence" value="ECO:0007669"/>
    <property type="project" value="UniProtKB-KW"/>
</dbReference>
<feature type="transmembrane region" description="Helical" evidence="13">
    <location>
        <begin position="195"/>
        <end position="216"/>
    </location>
</feature>
<evidence type="ECO:0000256" key="13">
    <source>
        <dbReference type="SAM" id="Phobius"/>
    </source>
</evidence>
<evidence type="ECO:0000313" key="15">
    <source>
        <dbReference type="Proteomes" id="UP000198426"/>
    </source>
</evidence>
<evidence type="ECO:0000313" key="14">
    <source>
        <dbReference type="EMBL" id="SNS82086.1"/>
    </source>
</evidence>
<protein>
    <recommendedName>
        <fullName evidence="4 12">Heme exporter protein B</fullName>
    </recommendedName>
</protein>
<dbReference type="NCBIfam" id="TIGR01190">
    <property type="entry name" value="ccmB"/>
    <property type="match status" value="1"/>
</dbReference>
<feature type="transmembrane region" description="Helical" evidence="13">
    <location>
        <begin position="157"/>
        <end position="175"/>
    </location>
</feature>
<feature type="transmembrane region" description="Helical" evidence="13">
    <location>
        <begin position="123"/>
        <end position="150"/>
    </location>
</feature>
<keyword evidence="7 12" id="KW-0997">Cell inner membrane</keyword>
<keyword evidence="11 12" id="KW-0472">Membrane</keyword>
<dbReference type="GO" id="GO:0015232">
    <property type="term" value="F:heme transmembrane transporter activity"/>
    <property type="evidence" value="ECO:0007669"/>
    <property type="project" value="InterPro"/>
</dbReference>
<dbReference type="AlphaFoldDB" id="A0A239HL12"/>
<name>A0A239HL12_9RHOB</name>
<gene>
    <name evidence="14" type="ORF">SAMN05421757_103479</name>
</gene>
<dbReference type="GO" id="GO:0005886">
    <property type="term" value="C:plasma membrane"/>
    <property type="evidence" value="ECO:0007669"/>
    <property type="project" value="UniProtKB-SubCell"/>
</dbReference>
<evidence type="ECO:0000256" key="8">
    <source>
        <dbReference type="ARBA" id="ARBA00022692"/>
    </source>
</evidence>
<feature type="transmembrane region" description="Helical" evidence="13">
    <location>
        <begin position="12"/>
        <end position="37"/>
    </location>
</feature>
<feature type="transmembrane region" description="Helical" evidence="13">
    <location>
        <begin position="43"/>
        <end position="64"/>
    </location>
</feature>